<name>A0AB39CDQ1_9VIRU</name>
<accession>A0AB39CDQ1</accession>
<evidence type="ECO:0000313" key="1">
    <source>
        <dbReference type="EMBL" id="XDJ15052.1"/>
    </source>
</evidence>
<reference evidence="1" key="1">
    <citation type="submission" date="2024-07" db="EMBL/GenBank/DDBJ databases">
        <authorList>
            <person name="Bringhurst R.M."/>
            <person name="Homer T.E."/>
        </authorList>
    </citation>
    <scope>NUCLEOTIDE SEQUENCE</scope>
</reference>
<organism evidence="1">
    <name type="scientific">Pseudomonas phage HRDY3</name>
    <dbReference type="NCBI Taxonomy" id="3236930"/>
    <lineage>
        <taxon>Viruses</taxon>
    </lineage>
</organism>
<sequence length="140" mass="16348">MTEVAENNEVPNFNGYEGDILAWTDMLRDKHGWSTEMFNNVLPEFVTFVDFDHLLIIHNNPKAYYTRETLQKISDMIDTYQTGRWLFSWAEVHDDAHRFVRDGEEYEGSDMYGTVGYTMDLTVRPLATDEEIPVKGKENV</sequence>
<dbReference type="EMBL" id="PQ015379">
    <property type="protein sequence ID" value="XDJ15052.1"/>
    <property type="molecule type" value="Genomic_DNA"/>
</dbReference>
<proteinExistence type="predicted"/>
<protein>
    <submittedName>
        <fullName evidence="1">Uncharacterized protein</fullName>
    </submittedName>
</protein>